<dbReference type="InterPro" id="IPR036770">
    <property type="entry name" value="Ankyrin_rpt-contain_sf"/>
</dbReference>
<evidence type="ECO:0000256" key="1">
    <source>
        <dbReference type="ARBA" id="ARBA00022737"/>
    </source>
</evidence>
<dbReference type="PROSITE" id="PS50297">
    <property type="entry name" value="ANK_REP_REGION"/>
    <property type="match status" value="3"/>
</dbReference>
<dbReference type="Pfam" id="PF13606">
    <property type="entry name" value="Ank_3"/>
    <property type="match status" value="1"/>
</dbReference>
<dbReference type="EMBL" id="OQ865376">
    <property type="protein sequence ID" value="WHV01257.1"/>
    <property type="molecule type" value="Genomic_DNA"/>
</dbReference>
<dbReference type="SMART" id="SM00248">
    <property type="entry name" value="ANK"/>
    <property type="match status" value="8"/>
</dbReference>
<proteinExistence type="predicted"/>
<sequence length="556" mass="63749">MESTLYRVMFIGSDDEIFSAIKAYIAENKEYDEYPLYHNLPLHYAISARRLKIVEYLLDLDYDPNVMTDMGYYPIQLISIKFNLTMLPIDTETHNLVKKYMKQIRRDCTRFTTSVSIPIAREILKGNTNMSKSYMIELSEKVSSDELRIADLLISYGAEVNSIGGGSTALHYAAKAGNLYIVRLLIACGADVTIKTFLGDSIFLNATKSNNVDTVKEVHSRNYLSDFTDDFKKIIKLAHNYTTDMLDFLKDIGFDINTVDDLNRTILHYTCFYTTNDEKIKRILDYGVNINAIDNDGFTALHYAIIYSNVKAVKILLEYGADVNINTKNDDDVFDLAVEAKNTEIVIEVIQYYSNYINNHVALGNVICSNDLKMISLLLNIGFDVNGKYYNSSSLLHLAVIFGKPETVKVLLEYGANPNITDKYGTTPLESALTTWHISKKYKREFAKLMTIDLVFRLYASPHDNDYSFDRNMSIIQYNGFLRKIKELCLNEIETMKSVKINNEFSLHSLLMSRNVITVLDDNPSFKQIIRNNLCNFHIYKDRIEEFITNTSKSYI</sequence>
<feature type="repeat" description="ANK" evidence="3">
    <location>
        <begin position="391"/>
        <end position="423"/>
    </location>
</feature>
<dbReference type="SUPFAM" id="SSF48403">
    <property type="entry name" value="Ankyrin repeat"/>
    <property type="match status" value="2"/>
</dbReference>
<dbReference type="InterPro" id="IPR002110">
    <property type="entry name" value="Ankyrin_rpt"/>
</dbReference>
<accession>A0AAT9UNS0</accession>
<evidence type="ECO:0000313" key="4">
    <source>
        <dbReference type="EMBL" id="WHV01257.1"/>
    </source>
</evidence>
<organism evidence="4">
    <name type="scientific">Condorpox virus</name>
    <dbReference type="NCBI Taxonomy" id="3049970"/>
    <lineage>
        <taxon>Viruses</taxon>
        <taxon>Varidnaviria</taxon>
        <taxon>Bamfordvirae</taxon>
        <taxon>Nucleocytoviricota</taxon>
        <taxon>Pokkesviricetes</taxon>
        <taxon>Chitovirales</taxon>
        <taxon>Poxviridae</taxon>
        <taxon>Chordopoxvirinae</taxon>
        <taxon>Avipoxvirus</taxon>
    </lineage>
</organism>
<evidence type="ECO:0000256" key="2">
    <source>
        <dbReference type="ARBA" id="ARBA00023043"/>
    </source>
</evidence>
<evidence type="ECO:0000256" key="3">
    <source>
        <dbReference type="PROSITE-ProRule" id="PRU00023"/>
    </source>
</evidence>
<dbReference type="PANTHER" id="PTHR24198">
    <property type="entry name" value="ANKYRIN REPEAT AND PROTEIN KINASE DOMAIN-CONTAINING PROTEIN"/>
    <property type="match status" value="1"/>
</dbReference>
<keyword evidence="2 3" id="KW-0040">ANK repeat</keyword>
<reference evidence="4" key="1">
    <citation type="submission" date="2023-04" db="EMBL/GenBank/DDBJ databases">
        <title>Genomic characterization of avipoxvirus isolates from Andean condor (Vultur gryphus).</title>
        <authorList>
            <person name="Butt S.L."/>
            <person name="Do Nascimento G.M."/>
            <person name="Tripathy D.N."/>
            <person name="Diel D.G."/>
        </authorList>
    </citation>
    <scope>NUCLEOTIDE SEQUENCE</scope>
    <source>
        <strain evidence="4">CDPV99</strain>
    </source>
</reference>
<keyword evidence="1" id="KW-0677">Repeat</keyword>
<name>A0AAT9UNS0_9POXV</name>
<feature type="repeat" description="ANK" evidence="3">
    <location>
        <begin position="296"/>
        <end position="328"/>
    </location>
</feature>
<protein>
    <submittedName>
        <fullName evidence="4">Ankyrin repeat containing protein</fullName>
    </submittedName>
</protein>
<feature type="repeat" description="ANK" evidence="3">
    <location>
        <begin position="37"/>
        <end position="69"/>
    </location>
</feature>
<gene>
    <name evidence="4" type="ORF">CDPV99-141</name>
</gene>
<dbReference type="PROSITE" id="PS50088">
    <property type="entry name" value="ANK_REPEAT"/>
    <property type="match status" value="4"/>
</dbReference>
<dbReference type="PRINTS" id="PR01415">
    <property type="entry name" value="ANKYRIN"/>
</dbReference>
<feature type="repeat" description="ANK" evidence="3">
    <location>
        <begin position="165"/>
        <end position="197"/>
    </location>
</feature>
<dbReference type="PANTHER" id="PTHR24198:SF165">
    <property type="entry name" value="ANKYRIN REPEAT-CONTAINING PROTEIN-RELATED"/>
    <property type="match status" value="1"/>
</dbReference>
<dbReference type="Pfam" id="PF12796">
    <property type="entry name" value="Ank_2"/>
    <property type="match status" value="3"/>
</dbReference>
<dbReference type="Gene3D" id="1.25.40.20">
    <property type="entry name" value="Ankyrin repeat-containing domain"/>
    <property type="match status" value="4"/>
</dbReference>